<dbReference type="Pfam" id="PF17836">
    <property type="entry name" value="PglD_N"/>
    <property type="match status" value="1"/>
</dbReference>
<accession>A0A0B2JXI6</accession>
<dbReference type="InterPro" id="IPR020019">
    <property type="entry name" value="AcTrfase_PglD-like"/>
</dbReference>
<feature type="binding site" evidence="2">
    <location>
        <position position="145"/>
    </location>
    <ligand>
        <name>acetyl-CoA</name>
        <dbReference type="ChEBI" id="CHEBI:57288"/>
    </ligand>
</feature>
<reference evidence="4 5" key="1">
    <citation type="journal article" date="2013" name="PLoS ONE">
        <title>Identification and characterization of three novel lipases belonging to families II and V from Anaerovibrio lipolyticus 5ST.</title>
        <authorList>
            <person name="Prive F."/>
            <person name="Kaderbhai N.N."/>
            <person name="Girdwood S."/>
            <person name="Worgan H.J."/>
            <person name="Pinloche E."/>
            <person name="Scollan N.D."/>
            <person name="Huws S.A."/>
            <person name="Newbold C.J."/>
        </authorList>
    </citation>
    <scope>NUCLEOTIDE SEQUENCE [LARGE SCALE GENOMIC DNA]</scope>
    <source>
        <strain evidence="4 5">5S</strain>
    </source>
</reference>
<evidence type="ECO:0000313" key="4">
    <source>
        <dbReference type="EMBL" id="KHM51423.1"/>
    </source>
</evidence>
<dbReference type="Gene3D" id="2.160.10.10">
    <property type="entry name" value="Hexapeptide repeat proteins"/>
    <property type="match status" value="1"/>
</dbReference>
<gene>
    <name evidence="4" type="ORF">NZ47_10720</name>
</gene>
<evidence type="ECO:0000256" key="2">
    <source>
        <dbReference type="PIRSR" id="PIRSR620019-2"/>
    </source>
</evidence>
<feature type="site" description="Increases basicity of active site His" evidence="1">
    <location>
        <position position="137"/>
    </location>
</feature>
<dbReference type="InterPro" id="IPR041561">
    <property type="entry name" value="PglD_N"/>
</dbReference>
<dbReference type="Gene3D" id="3.40.50.20">
    <property type="match status" value="1"/>
</dbReference>
<comment type="caution">
    <text evidence="4">The sequence shown here is derived from an EMBL/GenBank/DDBJ whole genome shotgun (WGS) entry which is preliminary data.</text>
</comment>
<feature type="active site" description="Proton acceptor" evidence="1">
    <location>
        <position position="136"/>
    </location>
</feature>
<dbReference type="EMBL" id="JSCE01000199">
    <property type="protein sequence ID" value="KHM51423.1"/>
    <property type="molecule type" value="Genomic_DNA"/>
</dbReference>
<evidence type="ECO:0000259" key="3">
    <source>
        <dbReference type="Pfam" id="PF17836"/>
    </source>
</evidence>
<dbReference type="SUPFAM" id="SSF51161">
    <property type="entry name" value="Trimeric LpxA-like enzymes"/>
    <property type="match status" value="1"/>
</dbReference>
<keyword evidence="5" id="KW-1185">Reference proteome</keyword>
<feature type="domain" description="PglD N-terminal" evidence="3">
    <location>
        <begin position="3"/>
        <end position="80"/>
    </location>
</feature>
<evidence type="ECO:0000256" key="1">
    <source>
        <dbReference type="PIRSR" id="PIRSR620019-1"/>
    </source>
</evidence>
<feature type="binding site" evidence="2">
    <location>
        <position position="69"/>
    </location>
    <ligand>
        <name>substrate</name>
    </ligand>
</feature>
<protein>
    <recommendedName>
        <fullName evidence="3">PglD N-terminal domain-containing protein</fullName>
    </recommendedName>
</protein>
<sequence length="189" mass="19729">MEDIVLVGFGGHAKSVADCIEREGKYNIVGYTDMQKADSRYSYLGTDDKLQAIFDSGIKNAIIGIGYMGKGAVRQHLYIKLKEIGFTLPVVTDPSAIVSSTAVIGEGTFIGKAAVINAEANIGKVAIINTKALVEHECAIGDYAHVAVGAVLCGQVQVGEAAFVGANATVIQCREIKVGTVVPAGATVR</sequence>
<dbReference type="PANTHER" id="PTHR43300:SF7">
    <property type="entry name" value="UDP-N-ACETYLBACILLOSAMINE N-ACETYLTRANSFERASE"/>
    <property type="match status" value="1"/>
</dbReference>
<dbReference type="STRING" id="82374.NZ47_10720"/>
<organism evidence="4 5">
    <name type="scientific">Anaerovibrio lipolyticus</name>
    <dbReference type="NCBI Taxonomy" id="82374"/>
    <lineage>
        <taxon>Bacteria</taxon>
        <taxon>Bacillati</taxon>
        <taxon>Bacillota</taxon>
        <taxon>Negativicutes</taxon>
        <taxon>Selenomonadales</taxon>
        <taxon>Selenomonadaceae</taxon>
        <taxon>Anaerovibrio</taxon>
    </lineage>
</organism>
<dbReference type="InterPro" id="IPR011004">
    <property type="entry name" value="Trimer_LpxA-like_sf"/>
</dbReference>
<dbReference type="InterPro" id="IPR050179">
    <property type="entry name" value="Trans_hexapeptide_repeat"/>
</dbReference>
<dbReference type="PANTHER" id="PTHR43300">
    <property type="entry name" value="ACETYLTRANSFERASE"/>
    <property type="match status" value="1"/>
</dbReference>
<proteinExistence type="predicted"/>
<dbReference type="NCBIfam" id="TIGR03570">
    <property type="entry name" value="NeuD_NnaD"/>
    <property type="match status" value="1"/>
</dbReference>
<dbReference type="Proteomes" id="UP000030993">
    <property type="component" value="Unassembled WGS sequence"/>
</dbReference>
<name>A0A0B2JXI6_9FIRM</name>
<dbReference type="RefSeq" id="WP_039210442.1">
    <property type="nucleotide sequence ID" value="NZ_JSCE01000199.1"/>
</dbReference>
<dbReference type="CDD" id="cd03360">
    <property type="entry name" value="LbH_AT_putative"/>
    <property type="match status" value="1"/>
</dbReference>
<dbReference type="AlphaFoldDB" id="A0A0B2JXI6"/>
<evidence type="ECO:0000313" key="5">
    <source>
        <dbReference type="Proteomes" id="UP000030993"/>
    </source>
</evidence>